<protein>
    <submittedName>
        <fullName evidence="1">Uncharacterized protein</fullName>
    </submittedName>
</protein>
<keyword evidence="2" id="KW-1185">Reference proteome</keyword>
<name>A0AAV5RPK8_STABA</name>
<dbReference type="Proteomes" id="UP001362899">
    <property type="component" value="Unassembled WGS sequence"/>
</dbReference>
<organism evidence="1 2">
    <name type="scientific">Starmerella bacillaris</name>
    <name type="common">Yeast</name>
    <name type="synonym">Candida zemplinina</name>
    <dbReference type="NCBI Taxonomy" id="1247836"/>
    <lineage>
        <taxon>Eukaryota</taxon>
        <taxon>Fungi</taxon>
        <taxon>Dikarya</taxon>
        <taxon>Ascomycota</taxon>
        <taxon>Saccharomycotina</taxon>
        <taxon>Dipodascomycetes</taxon>
        <taxon>Dipodascales</taxon>
        <taxon>Trichomonascaceae</taxon>
        <taxon>Starmerella</taxon>
    </lineage>
</organism>
<evidence type="ECO:0000313" key="1">
    <source>
        <dbReference type="EMBL" id="GMM52852.1"/>
    </source>
</evidence>
<comment type="caution">
    <text evidence="1">The sequence shown here is derived from an EMBL/GenBank/DDBJ whole genome shotgun (WGS) entry which is preliminary data.</text>
</comment>
<reference evidence="1 2" key="1">
    <citation type="journal article" date="2023" name="Elife">
        <title>Identification of key yeast species and microbe-microbe interactions impacting larval growth of Drosophila in the wild.</title>
        <authorList>
            <person name="Mure A."/>
            <person name="Sugiura Y."/>
            <person name="Maeda R."/>
            <person name="Honda K."/>
            <person name="Sakurai N."/>
            <person name="Takahashi Y."/>
            <person name="Watada M."/>
            <person name="Katoh T."/>
            <person name="Gotoh A."/>
            <person name="Gotoh Y."/>
            <person name="Taniguchi I."/>
            <person name="Nakamura K."/>
            <person name="Hayashi T."/>
            <person name="Katayama T."/>
            <person name="Uemura T."/>
            <person name="Hattori Y."/>
        </authorList>
    </citation>
    <scope>NUCLEOTIDE SEQUENCE [LARGE SCALE GENOMIC DNA]</scope>
    <source>
        <strain evidence="1 2">SB-73</strain>
    </source>
</reference>
<sequence length="492" mass="56610">MEYCLPRYTSLLPYGRDHREYLFYLNSSFSDKQQQVPSLLPLASFPSILIGPDNSSGYKLNIAKPTSLNLNSTYTVQCAQSCIPTTCPIFNYTFEPIVDSISDTIYAGFSIVDVDSEPPDLSLLSELQMNWENEQKQIFSFYCPEDSSRSYFFAFSNINRKQGPVGVTLDLANKLFIQTKGKEITDRVALNFSDELIENINSKRQRFLPTMWIPADPMAAVRVYWGTEFLTSDREPVSPSYDIYSYTESALDFLKLKKSGLSSQFIDAHSVDFGYLDSVDDSKHSQDGANNGNENQSQISKSGALSSYFQEVRNIENDDVEVRINLRKAVNSKDYKTIETILSTKYTPKLLLEFELWKLEQQVSNSETLVRDRDNLLKSLQELWKKSDENDDLTKQRLVQCVKLLLRDPSEQDLTNKELDQLQLYTAQFFTSALTALFDKKPTVLELIEQKHRNLRNKIENNSICPLNDHLYIRFLEEKCQFQVQTLLQSQD</sequence>
<evidence type="ECO:0000313" key="2">
    <source>
        <dbReference type="Proteomes" id="UP001362899"/>
    </source>
</evidence>
<accession>A0AAV5RPK8</accession>
<dbReference type="EMBL" id="BTGC01000008">
    <property type="protein sequence ID" value="GMM52852.1"/>
    <property type="molecule type" value="Genomic_DNA"/>
</dbReference>
<gene>
    <name evidence="1" type="ORF">DASB73_038150</name>
</gene>
<dbReference type="AlphaFoldDB" id="A0AAV5RPK8"/>
<proteinExistence type="predicted"/>